<organism evidence="2 3">
    <name type="scientific">Sphingosinicella xenopeptidilytica</name>
    <dbReference type="NCBI Taxonomy" id="364098"/>
    <lineage>
        <taxon>Bacteria</taxon>
        <taxon>Pseudomonadati</taxon>
        <taxon>Pseudomonadota</taxon>
        <taxon>Alphaproteobacteria</taxon>
        <taxon>Sphingomonadales</taxon>
        <taxon>Sphingosinicellaceae</taxon>
        <taxon>Sphingosinicella</taxon>
    </lineage>
</organism>
<name>A0ABW3C544_SPHXN</name>
<comment type="caution">
    <text evidence="2">The sequence shown here is derived from an EMBL/GenBank/DDBJ whole genome shotgun (WGS) entry which is preliminary data.</text>
</comment>
<proteinExistence type="predicted"/>
<dbReference type="Proteomes" id="UP001597124">
    <property type="component" value="Unassembled WGS sequence"/>
</dbReference>
<dbReference type="RefSeq" id="WP_374596691.1">
    <property type="nucleotide sequence ID" value="NZ_JBHTIK010000006.1"/>
</dbReference>
<evidence type="ECO:0000313" key="2">
    <source>
        <dbReference type="EMBL" id="MFD0849063.1"/>
    </source>
</evidence>
<dbReference type="InterPro" id="IPR013096">
    <property type="entry name" value="Cupin_2"/>
</dbReference>
<sequence length="105" mass="11231">MKVVPAILATEALLNLVDHKSARGNVRCQTLVSSFAAGLRVPEDGFSVHDVTEISLILSGSFDLESGGEIARLSEGDLVMVPPGEPHFFHVRADTRIFTLTIGDA</sequence>
<accession>A0ABW3C544</accession>
<dbReference type="InterPro" id="IPR011051">
    <property type="entry name" value="RmlC_Cupin_sf"/>
</dbReference>
<dbReference type="SUPFAM" id="SSF51182">
    <property type="entry name" value="RmlC-like cupins"/>
    <property type="match status" value="1"/>
</dbReference>
<evidence type="ECO:0000259" key="1">
    <source>
        <dbReference type="Pfam" id="PF07883"/>
    </source>
</evidence>
<protein>
    <submittedName>
        <fullName evidence="2">Cupin domain-containing protein</fullName>
    </submittedName>
</protein>
<dbReference type="EMBL" id="JBHTIK010000006">
    <property type="protein sequence ID" value="MFD0849063.1"/>
    <property type="molecule type" value="Genomic_DNA"/>
</dbReference>
<keyword evidence="3" id="KW-1185">Reference proteome</keyword>
<evidence type="ECO:0000313" key="3">
    <source>
        <dbReference type="Proteomes" id="UP001597124"/>
    </source>
</evidence>
<dbReference type="InterPro" id="IPR014710">
    <property type="entry name" value="RmlC-like_jellyroll"/>
</dbReference>
<dbReference type="Pfam" id="PF07883">
    <property type="entry name" value="Cupin_2"/>
    <property type="match status" value="1"/>
</dbReference>
<dbReference type="Gene3D" id="2.60.120.10">
    <property type="entry name" value="Jelly Rolls"/>
    <property type="match status" value="1"/>
</dbReference>
<feature type="domain" description="Cupin type-2" evidence="1">
    <location>
        <begin position="46"/>
        <end position="97"/>
    </location>
</feature>
<reference evidence="3" key="1">
    <citation type="journal article" date="2019" name="Int. J. Syst. Evol. Microbiol.">
        <title>The Global Catalogue of Microorganisms (GCM) 10K type strain sequencing project: providing services to taxonomists for standard genome sequencing and annotation.</title>
        <authorList>
            <consortium name="The Broad Institute Genomics Platform"/>
            <consortium name="The Broad Institute Genome Sequencing Center for Infectious Disease"/>
            <person name="Wu L."/>
            <person name="Ma J."/>
        </authorList>
    </citation>
    <scope>NUCLEOTIDE SEQUENCE [LARGE SCALE GENOMIC DNA]</scope>
    <source>
        <strain evidence="3">CCUG 52537</strain>
    </source>
</reference>
<gene>
    <name evidence="2" type="ORF">ACFQ00_12065</name>
</gene>